<evidence type="ECO:0000256" key="9">
    <source>
        <dbReference type="ARBA" id="ARBA00023136"/>
    </source>
</evidence>
<evidence type="ECO:0000313" key="11">
    <source>
        <dbReference type="EMBL" id="QHQ62827.1"/>
    </source>
</evidence>
<evidence type="ECO:0000256" key="4">
    <source>
        <dbReference type="ARBA" id="ARBA00022475"/>
    </source>
</evidence>
<organism evidence="11 12">
    <name type="scientific">Anaerocolumna sedimenticola</name>
    <dbReference type="NCBI Taxonomy" id="2696063"/>
    <lineage>
        <taxon>Bacteria</taxon>
        <taxon>Bacillati</taxon>
        <taxon>Bacillota</taxon>
        <taxon>Clostridia</taxon>
        <taxon>Lachnospirales</taxon>
        <taxon>Lachnospiraceae</taxon>
        <taxon>Anaerocolumna</taxon>
    </lineage>
</organism>
<evidence type="ECO:0000256" key="2">
    <source>
        <dbReference type="ARBA" id="ARBA00005417"/>
    </source>
</evidence>
<evidence type="ECO:0000256" key="1">
    <source>
        <dbReference type="ARBA" id="ARBA00004202"/>
    </source>
</evidence>
<dbReference type="PROSITE" id="PS50893">
    <property type="entry name" value="ABC_TRANSPORTER_2"/>
    <property type="match status" value="1"/>
</dbReference>
<evidence type="ECO:0000256" key="6">
    <source>
        <dbReference type="ARBA" id="ARBA00022741"/>
    </source>
</evidence>
<dbReference type="InterPro" id="IPR003593">
    <property type="entry name" value="AAA+_ATPase"/>
</dbReference>
<dbReference type="InterPro" id="IPR017871">
    <property type="entry name" value="ABC_transporter-like_CS"/>
</dbReference>
<keyword evidence="4" id="KW-1003">Cell membrane</keyword>
<dbReference type="PANTHER" id="PTHR43297">
    <property type="entry name" value="OLIGOPEPTIDE TRANSPORT ATP-BINDING PROTEIN APPD"/>
    <property type="match status" value="1"/>
</dbReference>
<dbReference type="Pfam" id="PF00005">
    <property type="entry name" value="ABC_tran"/>
    <property type="match status" value="1"/>
</dbReference>
<keyword evidence="12" id="KW-1185">Reference proteome</keyword>
<sequence length="334" mass="37250">MEDYILQVKNLKTYFKLDTGMLKAVDDVTFNLKRNETIGIIGESGCGKSVTAHSILRTVQNPGKVLGGEILYNGGVNGTINLVNYAPDSKEMRKLRGNDISMIFQEPMASLAPVYTIGEQMMEAVMVHQIKKDKKAAKEICLSMLKEVSMPNPEQRFNSYPHELSGGMCQRAMIAMALVNKPKILIADEPTTALDVTVQAQITDLMKKFQSEFNMSIIYITHDMGVIAEMADKIAVMYLGRVVESGSVMDVFKDPIHPYTKNLLKSMPVLGNKTKDRLNAIRGNVPVPLDPPDECGFKTRCDEICEKCKNEIPSLTEVGNGHFVRCFKYNTEVR</sequence>
<evidence type="ECO:0000256" key="7">
    <source>
        <dbReference type="ARBA" id="ARBA00022840"/>
    </source>
</evidence>
<dbReference type="PANTHER" id="PTHR43297:SF14">
    <property type="entry name" value="ATPASE AAA-TYPE CORE DOMAIN-CONTAINING PROTEIN"/>
    <property type="match status" value="1"/>
</dbReference>
<dbReference type="PROSITE" id="PS00211">
    <property type="entry name" value="ABC_TRANSPORTER_1"/>
    <property type="match status" value="1"/>
</dbReference>
<keyword evidence="5" id="KW-0997">Cell inner membrane</keyword>
<evidence type="ECO:0000256" key="5">
    <source>
        <dbReference type="ARBA" id="ARBA00022519"/>
    </source>
</evidence>
<dbReference type="SUPFAM" id="SSF52540">
    <property type="entry name" value="P-loop containing nucleoside triphosphate hydrolases"/>
    <property type="match status" value="1"/>
</dbReference>
<reference evidence="11 12" key="1">
    <citation type="submission" date="2020-01" db="EMBL/GenBank/DDBJ databases">
        <title>Genome analysis of Anaerocolumna sp. CBA3638.</title>
        <authorList>
            <person name="Kim J."/>
            <person name="Roh S.W."/>
        </authorList>
    </citation>
    <scope>NUCLEOTIDE SEQUENCE [LARGE SCALE GENOMIC DNA]</scope>
    <source>
        <strain evidence="11 12">CBA3638</strain>
    </source>
</reference>
<keyword evidence="3" id="KW-0813">Transport</keyword>
<dbReference type="AlphaFoldDB" id="A0A6P1TR55"/>
<comment type="subcellular location">
    <subcellularLocation>
        <location evidence="1">Cell membrane</location>
        <topology evidence="1">Peripheral membrane protein</topology>
    </subcellularLocation>
</comment>
<dbReference type="KEGG" id="anr:Ana3638_20265"/>
<dbReference type="Pfam" id="PF08352">
    <property type="entry name" value="oligo_HPY"/>
    <property type="match status" value="1"/>
</dbReference>
<dbReference type="InterPro" id="IPR027417">
    <property type="entry name" value="P-loop_NTPase"/>
</dbReference>
<keyword evidence="9" id="KW-0472">Membrane</keyword>
<dbReference type="NCBIfam" id="TIGR01727">
    <property type="entry name" value="oligo_HPY"/>
    <property type="match status" value="1"/>
</dbReference>
<dbReference type="InterPro" id="IPR003439">
    <property type="entry name" value="ABC_transporter-like_ATP-bd"/>
</dbReference>
<dbReference type="EMBL" id="CP048000">
    <property type="protein sequence ID" value="QHQ62827.1"/>
    <property type="molecule type" value="Genomic_DNA"/>
</dbReference>
<evidence type="ECO:0000256" key="8">
    <source>
        <dbReference type="ARBA" id="ARBA00022967"/>
    </source>
</evidence>
<dbReference type="CDD" id="cd03257">
    <property type="entry name" value="ABC_NikE_OppD_transporters"/>
    <property type="match status" value="1"/>
</dbReference>
<comment type="similarity">
    <text evidence="2">Belongs to the ABC transporter superfamily.</text>
</comment>
<evidence type="ECO:0000259" key="10">
    <source>
        <dbReference type="PROSITE" id="PS50893"/>
    </source>
</evidence>
<gene>
    <name evidence="11" type="ORF">Ana3638_20265</name>
</gene>
<dbReference type="InterPro" id="IPR050388">
    <property type="entry name" value="ABC_Ni/Peptide_Import"/>
</dbReference>
<keyword evidence="8" id="KW-1278">Translocase</keyword>
<dbReference type="Gene3D" id="3.40.50.300">
    <property type="entry name" value="P-loop containing nucleotide triphosphate hydrolases"/>
    <property type="match status" value="1"/>
</dbReference>
<name>A0A6P1TR55_9FIRM</name>
<dbReference type="GO" id="GO:0016887">
    <property type="term" value="F:ATP hydrolysis activity"/>
    <property type="evidence" value="ECO:0007669"/>
    <property type="project" value="InterPro"/>
</dbReference>
<dbReference type="GO" id="GO:0005524">
    <property type="term" value="F:ATP binding"/>
    <property type="evidence" value="ECO:0007669"/>
    <property type="project" value="UniProtKB-KW"/>
</dbReference>
<protein>
    <submittedName>
        <fullName evidence="11">ATP-binding cassette domain-containing protein</fullName>
    </submittedName>
</protein>
<dbReference type="SMART" id="SM00382">
    <property type="entry name" value="AAA"/>
    <property type="match status" value="1"/>
</dbReference>
<evidence type="ECO:0000256" key="3">
    <source>
        <dbReference type="ARBA" id="ARBA00022448"/>
    </source>
</evidence>
<dbReference type="InterPro" id="IPR013563">
    <property type="entry name" value="Oligopep_ABC_C"/>
</dbReference>
<dbReference type="RefSeq" id="WP_161839648.1">
    <property type="nucleotide sequence ID" value="NZ_CP048000.1"/>
</dbReference>
<dbReference type="GO" id="GO:0005886">
    <property type="term" value="C:plasma membrane"/>
    <property type="evidence" value="ECO:0007669"/>
    <property type="project" value="UniProtKB-SubCell"/>
</dbReference>
<dbReference type="GO" id="GO:0015833">
    <property type="term" value="P:peptide transport"/>
    <property type="evidence" value="ECO:0007669"/>
    <property type="project" value="InterPro"/>
</dbReference>
<accession>A0A6P1TR55</accession>
<feature type="domain" description="ABC transporter" evidence="10">
    <location>
        <begin position="6"/>
        <end position="264"/>
    </location>
</feature>
<dbReference type="FunFam" id="3.40.50.300:FF:000016">
    <property type="entry name" value="Oligopeptide ABC transporter ATP-binding component"/>
    <property type="match status" value="1"/>
</dbReference>
<proteinExistence type="inferred from homology"/>
<evidence type="ECO:0000313" key="12">
    <source>
        <dbReference type="Proteomes" id="UP000464314"/>
    </source>
</evidence>
<dbReference type="Proteomes" id="UP000464314">
    <property type="component" value="Chromosome"/>
</dbReference>
<keyword evidence="7 11" id="KW-0067">ATP-binding</keyword>
<keyword evidence="6" id="KW-0547">Nucleotide-binding</keyword>